<evidence type="ECO:0000313" key="1">
    <source>
        <dbReference type="EMBL" id="STC98919.1"/>
    </source>
</evidence>
<evidence type="ECO:0000313" key="2">
    <source>
        <dbReference type="Proteomes" id="UP000254876"/>
    </source>
</evidence>
<protein>
    <submittedName>
        <fullName evidence="1">Uncharacterized protein</fullName>
    </submittedName>
</protein>
<accession>X5KRV5</accession>
<dbReference type="Proteomes" id="UP000254876">
    <property type="component" value="Unassembled WGS sequence"/>
</dbReference>
<reference evidence="1 2" key="1">
    <citation type="submission" date="2018-06" db="EMBL/GenBank/DDBJ databases">
        <authorList>
            <consortium name="Pathogen Informatics"/>
            <person name="Doyle S."/>
        </authorList>
    </citation>
    <scope>NUCLEOTIDE SEQUENCE [LARGE SCALE GENOMIC DNA]</scope>
    <source>
        <strain evidence="1 2">NCTC10588</strain>
    </source>
</reference>
<organism evidence="1 2">
    <name type="scientific">Elizabethkingia anophelis</name>
    <dbReference type="NCBI Taxonomy" id="1117645"/>
    <lineage>
        <taxon>Bacteria</taxon>
        <taxon>Pseudomonadati</taxon>
        <taxon>Bacteroidota</taxon>
        <taxon>Flavobacteriia</taxon>
        <taxon>Flavobacteriales</taxon>
        <taxon>Weeksellaceae</taxon>
        <taxon>Elizabethkingia</taxon>
    </lineage>
</organism>
<dbReference type="AlphaFoldDB" id="X5KRV5"/>
<dbReference type="GeneID" id="56686542"/>
<dbReference type="EMBL" id="UFYD01000001">
    <property type="protein sequence ID" value="STC98919.1"/>
    <property type="molecule type" value="Genomic_DNA"/>
</dbReference>
<gene>
    <name evidence="1" type="ORF">NCTC10588_01185</name>
</gene>
<dbReference type="RefSeq" id="WP_021348222.1">
    <property type="nucleotide sequence ID" value="NZ_BQKR01000014.1"/>
</dbReference>
<comment type="caution">
    <text evidence="1">The sequence shown here is derived from an EMBL/GenBank/DDBJ whole genome shotgun (WGS) entry which is preliminary data.</text>
</comment>
<proteinExistence type="predicted"/>
<name>X5KRV5_9FLAO</name>
<sequence length="58" mass="6445">MKKISGIILIIIGFCITVLVKVGPSEETKWVFTYGDLPPIIIALAFIIPGLIIYNKNR</sequence>